<dbReference type="PANTHER" id="PTHR30537">
    <property type="entry name" value="HTH-TYPE TRANSCRIPTIONAL REGULATOR"/>
    <property type="match status" value="1"/>
</dbReference>
<dbReference type="Gene3D" id="1.10.10.10">
    <property type="entry name" value="Winged helix-like DNA-binding domain superfamily/Winged helix DNA-binding domain"/>
    <property type="match status" value="1"/>
</dbReference>
<evidence type="ECO:0000256" key="1">
    <source>
        <dbReference type="ARBA" id="ARBA00009437"/>
    </source>
</evidence>
<evidence type="ECO:0000313" key="7">
    <source>
        <dbReference type="Proteomes" id="UP001079430"/>
    </source>
</evidence>
<dbReference type="InterPro" id="IPR058163">
    <property type="entry name" value="LysR-type_TF_proteobact-type"/>
</dbReference>
<name>A0ABT4KDB9_9HYPH</name>
<protein>
    <submittedName>
        <fullName evidence="6">LysR family transcriptional regulator</fullName>
    </submittedName>
</protein>
<keyword evidence="3" id="KW-0238">DNA-binding</keyword>
<dbReference type="Proteomes" id="UP001079430">
    <property type="component" value="Unassembled WGS sequence"/>
</dbReference>
<dbReference type="InterPro" id="IPR036388">
    <property type="entry name" value="WH-like_DNA-bd_sf"/>
</dbReference>
<evidence type="ECO:0000313" key="6">
    <source>
        <dbReference type="EMBL" id="MCZ4089959.1"/>
    </source>
</evidence>
<dbReference type="SUPFAM" id="SSF46785">
    <property type="entry name" value="Winged helix' DNA-binding domain"/>
    <property type="match status" value="1"/>
</dbReference>
<comment type="caution">
    <text evidence="6">The sequence shown here is derived from an EMBL/GenBank/DDBJ whole genome shotgun (WGS) entry which is preliminary data.</text>
</comment>
<accession>A0ABT4KDB9</accession>
<comment type="similarity">
    <text evidence="1">Belongs to the LysR transcriptional regulatory family.</text>
</comment>
<dbReference type="EMBL" id="JAPVOI010000004">
    <property type="protein sequence ID" value="MCZ4089959.1"/>
    <property type="molecule type" value="Genomic_DNA"/>
</dbReference>
<dbReference type="Pfam" id="PF00126">
    <property type="entry name" value="HTH_1"/>
    <property type="match status" value="1"/>
</dbReference>
<keyword evidence="2" id="KW-0805">Transcription regulation</keyword>
<dbReference type="SUPFAM" id="SSF53850">
    <property type="entry name" value="Periplasmic binding protein-like II"/>
    <property type="match status" value="1"/>
</dbReference>
<evidence type="ECO:0000256" key="3">
    <source>
        <dbReference type="ARBA" id="ARBA00023125"/>
    </source>
</evidence>
<evidence type="ECO:0000256" key="4">
    <source>
        <dbReference type="ARBA" id="ARBA00023163"/>
    </source>
</evidence>
<sequence length="297" mass="32896">MDNRAGEMEVFVAAAELRSFSAAGRRLKLSPSAVSKLVSRIEDRLGTRLVMRSTRMLQLTPEGEIYLHRAQRILVAIAETEQVVAGGGQALPRGPLRVNASVGFGERYILPLAAEFLARYPDVQLDLSLNDGIIDLIEERTDVAIRSGPMRDSSLMARKLLDSRQVIVAAPRYLEAHGVPRTPDDLAQHNCFTFNFRRSLDGWPFRDPGSSNVHVRPVTGNMQANSGAIVRNLCLSGLGLGRVGQFHVQPDIDAGRLVPVLEDYNPEDMERVHAVYAGHEHLAARIRAFIDFLVERI</sequence>
<dbReference type="InterPro" id="IPR000847">
    <property type="entry name" value="LysR_HTH_N"/>
</dbReference>
<dbReference type="InterPro" id="IPR005119">
    <property type="entry name" value="LysR_subst-bd"/>
</dbReference>
<dbReference type="Pfam" id="PF03466">
    <property type="entry name" value="LysR_substrate"/>
    <property type="match status" value="1"/>
</dbReference>
<gene>
    <name evidence="6" type="ORF">O3W52_07720</name>
</gene>
<dbReference type="PROSITE" id="PS50931">
    <property type="entry name" value="HTH_LYSR"/>
    <property type="match status" value="1"/>
</dbReference>
<feature type="domain" description="HTH lysR-type" evidence="5">
    <location>
        <begin position="1"/>
        <end position="60"/>
    </location>
</feature>
<dbReference type="RefSeq" id="WP_269277150.1">
    <property type="nucleotide sequence ID" value="NZ_JAPVOI010000004.1"/>
</dbReference>
<dbReference type="Gene3D" id="3.40.190.290">
    <property type="match status" value="1"/>
</dbReference>
<evidence type="ECO:0000256" key="2">
    <source>
        <dbReference type="ARBA" id="ARBA00023015"/>
    </source>
</evidence>
<keyword evidence="7" id="KW-1185">Reference proteome</keyword>
<dbReference type="PANTHER" id="PTHR30537:SF71">
    <property type="entry name" value="TRANSCRIPTIONAL REGULATORY PROTEIN"/>
    <property type="match status" value="1"/>
</dbReference>
<organism evidence="6 7">
    <name type="scientific">Sinorhizobium psoraleae</name>
    <dbReference type="NCBI Taxonomy" id="520838"/>
    <lineage>
        <taxon>Bacteria</taxon>
        <taxon>Pseudomonadati</taxon>
        <taxon>Pseudomonadota</taxon>
        <taxon>Alphaproteobacteria</taxon>
        <taxon>Hyphomicrobiales</taxon>
        <taxon>Rhizobiaceae</taxon>
        <taxon>Sinorhizobium/Ensifer group</taxon>
        <taxon>Sinorhizobium</taxon>
    </lineage>
</organism>
<proteinExistence type="inferred from homology"/>
<keyword evidence="4" id="KW-0804">Transcription</keyword>
<reference evidence="6" key="1">
    <citation type="submission" date="2022-10" db="EMBL/GenBank/DDBJ databases">
        <title>Whole genome sequencing of three plant growth promoting bacteria isolated from Vachellia tortilis subsp. raddiana in Morocco.</title>
        <authorList>
            <person name="Hnini M."/>
            <person name="Zouagui R."/>
            <person name="Zouagui H."/>
            <person name="Chemao Elfihri M.-W."/>
            <person name="Ibrahimi A."/>
            <person name="Sbabou L."/>
            <person name="Aurag J."/>
        </authorList>
    </citation>
    <scope>NUCLEOTIDE SEQUENCE</scope>
    <source>
        <strain evidence="6">LMR678</strain>
    </source>
</reference>
<dbReference type="InterPro" id="IPR036390">
    <property type="entry name" value="WH_DNA-bd_sf"/>
</dbReference>
<evidence type="ECO:0000259" key="5">
    <source>
        <dbReference type="PROSITE" id="PS50931"/>
    </source>
</evidence>